<keyword evidence="5" id="KW-0804">Transcription</keyword>
<dbReference type="GO" id="GO:0032993">
    <property type="term" value="C:protein-DNA complex"/>
    <property type="evidence" value="ECO:0007669"/>
    <property type="project" value="TreeGrafter"/>
</dbReference>
<evidence type="ECO:0000256" key="6">
    <source>
        <dbReference type="PROSITE-ProRule" id="PRU00169"/>
    </source>
</evidence>
<evidence type="ECO:0000259" key="9">
    <source>
        <dbReference type="PROSITE" id="PS51755"/>
    </source>
</evidence>
<dbReference type="SUPFAM" id="SSF46894">
    <property type="entry name" value="C-terminal effector domain of the bipartite response regulators"/>
    <property type="match status" value="1"/>
</dbReference>
<feature type="DNA-binding region" description="OmpR/PhoB-type" evidence="7">
    <location>
        <begin position="130"/>
        <end position="224"/>
    </location>
</feature>
<dbReference type="AlphaFoldDB" id="A0A238Y3S0"/>
<dbReference type="SUPFAM" id="SSF52172">
    <property type="entry name" value="CheY-like"/>
    <property type="match status" value="1"/>
</dbReference>
<dbReference type="Gene3D" id="6.10.250.690">
    <property type="match status" value="1"/>
</dbReference>
<name>A0A238Y3S0_9BACT</name>
<dbReference type="InterPro" id="IPR036388">
    <property type="entry name" value="WH-like_DNA-bd_sf"/>
</dbReference>
<dbReference type="InterPro" id="IPR011006">
    <property type="entry name" value="CheY-like_superfamily"/>
</dbReference>
<dbReference type="EMBL" id="FZOB01000002">
    <property type="protein sequence ID" value="SNR65622.1"/>
    <property type="molecule type" value="Genomic_DNA"/>
</dbReference>
<dbReference type="Pfam" id="PF00486">
    <property type="entry name" value="Trans_reg_C"/>
    <property type="match status" value="1"/>
</dbReference>
<dbReference type="RefSeq" id="WP_089322435.1">
    <property type="nucleotide sequence ID" value="NZ_FZOB01000002.1"/>
</dbReference>
<dbReference type="Gene3D" id="1.10.10.10">
    <property type="entry name" value="Winged helix-like DNA-binding domain superfamily/Winged helix DNA-binding domain"/>
    <property type="match status" value="1"/>
</dbReference>
<dbReference type="Pfam" id="PF00072">
    <property type="entry name" value="Response_reg"/>
    <property type="match status" value="1"/>
</dbReference>
<dbReference type="SMART" id="SM00862">
    <property type="entry name" value="Trans_reg_C"/>
    <property type="match status" value="1"/>
</dbReference>
<dbReference type="GO" id="GO:0005829">
    <property type="term" value="C:cytosol"/>
    <property type="evidence" value="ECO:0007669"/>
    <property type="project" value="TreeGrafter"/>
</dbReference>
<evidence type="ECO:0000256" key="1">
    <source>
        <dbReference type="ARBA" id="ARBA00022553"/>
    </source>
</evidence>
<sequence length="224" mass="25614">MKEIKIAVVEDDMEIANILKLALTREGYRVRVFDTSEKLLNDIIEYDQKYNLIILDVMLPGMEGRQACKMLRDRKIDVPILILTALSSEDDKIKGFECGADDYLTKPFSVRELLARVRALLRRKGEVSVSTSSNHGGKIKFYDDHRTVEIGDRKVYLTKTEFMIFRILVENEGKAIRKDEISTKLGSKGSVRAIDVHIKNLREKLGNEGNKIKTVWGVGYKFES</sequence>
<dbReference type="InterPro" id="IPR001867">
    <property type="entry name" value="OmpR/PhoB-type_DNA-bd"/>
</dbReference>
<dbReference type="GO" id="GO:0000156">
    <property type="term" value="F:phosphorelay response regulator activity"/>
    <property type="evidence" value="ECO:0007669"/>
    <property type="project" value="TreeGrafter"/>
</dbReference>
<feature type="domain" description="OmpR/PhoB-type" evidence="9">
    <location>
        <begin position="130"/>
        <end position="224"/>
    </location>
</feature>
<evidence type="ECO:0000256" key="4">
    <source>
        <dbReference type="ARBA" id="ARBA00023125"/>
    </source>
</evidence>
<dbReference type="InterPro" id="IPR016032">
    <property type="entry name" value="Sig_transdc_resp-reg_C-effctor"/>
</dbReference>
<dbReference type="InterPro" id="IPR039420">
    <property type="entry name" value="WalR-like"/>
</dbReference>
<proteinExistence type="predicted"/>
<dbReference type="Gene3D" id="3.40.50.2300">
    <property type="match status" value="1"/>
</dbReference>
<evidence type="ECO:0000259" key="8">
    <source>
        <dbReference type="PROSITE" id="PS50110"/>
    </source>
</evidence>
<dbReference type="Proteomes" id="UP000198405">
    <property type="component" value="Unassembled WGS sequence"/>
</dbReference>
<dbReference type="PANTHER" id="PTHR48111">
    <property type="entry name" value="REGULATOR OF RPOS"/>
    <property type="match status" value="1"/>
</dbReference>
<dbReference type="SMART" id="SM00448">
    <property type="entry name" value="REC"/>
    <property type="match status" value="1"/>
</dbReference>
<dbReference type="GO" id="GO:0006355">
    <property type="term" value="P:regulation of DNA-templated transcription"/>
    <property type="evidence" value="ECO:0007669"/>
    <property type="project" value="InterPro"/>
</dbReference>
<organism evidence="10 11">
    <name type="scientific">Desulfurobacterium atlanticum</name>
    <dbReference type="NCBI Taxonomy" id="240169"/>
    <lineage>
        <taxon>Bacteria</taxon>
        <taxon>Pseudomonadati</taxon>
        <taxon>Aquificota</taxon>
        <taxon>Aquificia</taxon>
        <taxon>Desulfurobacteriales</taxon>
        <taxon>Desulfurobacteriaceae</taxon>
        <taxon>Desulfurobacterium</taxon>
    </lineage>
</organism>
<evidence type="ECO:0000256" key="5">
    <source>
        <dbReference type="ARBA" id="ARBA00023163"/>
    </source>
</evidence>
<feature type="modified residue" description="4-aspartylphosphate" evidence="6">
    <location>
        <position position="56"/>
    </location>
</feature>
<protein>
    <submittedName>
        <fullName evidence="10">Two-component system, OmpR family, response regulator/two-component system, OmpR family, phosphate regulon response regulator PhoB</fullName>
    </submittedName>
</protein>
<gene>
    <name evidence="10" type="ORF">SAMN06265340_10282</name>
</gene>
<dbReference type="PROSITE" id="PS50110">
    <property type="entry name" value="RESPONSE_REGULATORY"/>
    <property type="match status" value="1"/>
</dbReference>
<evidence type="ECO:0000313" key="11">
    <source>
        <dbReference type="Proteomes" id="UP000198405"/>
    </source>
</evidence>
<keyword evidence="1 6" id="KW-0597">Phosphoprotein</keyword>
<dbReference type="InterPro" id="IPR001789">
    <property type="entry name" value="Sig_transdc_resp-reg_receiver"/>
</dbReference>
<feature type="domain" description="Response regulatory" evidence="8">
    <location>
        <begin position="5"/>
        <end position="121"/>
    </location>
</feature>
<keyword evidence="11" id="KW-1185">Reference proteome</keyword>
<reference evidence="11" key="1">
    <citation type="submission" date="2017-06" db="EMBL/GenBank/DDBJ databases">
        <authorList>
            <person name="Varghese N."/>
            <person name="Submissions S."/>
        </authorList>
    </citation>
    <scope>NUCLEOTIDE SEQUENCE [LARGE SCALE GENOMIC DNA]</scope>
    <source>
        <strain evidence="11">DSM 15668</strain>
    </source>
</reference>
<dbReference type="CDD" id="cd00383">
    <property type="entry name" value="trans_reg_C"/>
    <property type="match status" value="1"/>
</dbReference>
<accession>A0A238Y3S0</accession>
<dbReference type="CDD" id="cd17574">
    <property type="entry name" value="REC_OmpR"/>
    <property type="match status" value="1"/>
</dbReference>
<evidence type="ECO:0000256" key="3">
    <source>
        <dbReference type="ARBA" id="ARBA00023015"/>
    </source>
</evidence>
<dbReference type="PANTHER" id="PTHR48111:SF21">
    <property type="entry name" value="DNA-BINDING DUAL MASTER TRANSCRIPTIONAL REGULATOR RPAA"/>
    <property type="match status" value="1"/>
</dbReference>
<keyword evidence="2" id="KW-0902">Two-component regulatory system</keyword>
<dbReference type="PROSITE" id="PS51755">
    <property type="entry name" value="OMPR_PHOB"/>
    <property type="match status" value="1"/>
</dbReference>
<dbReference type="OrthoDB" id="9790454at2"/>
<evidence type="ECO:0000256" key="2">
    <source>
        <dbReference type="ARBA" id="ARBA00023012"/>
    </source>
</evidence>
<keyword evidence="3" id="KW-0805">Transcription regulation</keyword>
<evidence type="ECO:0000313" key="10">
    <source>
        <dbReference type="EMBL" id="SNR65622.1"/>
    </source>
</evidence>
<dbReference type="GO" id="GO:0000976">
    <property type="term" value="F:transcription cis-regulatory region binding"/>
    <property type="evidence" value="ECO:0007669"/>
    <property type="project" value="TreeGrafter"/>
</dbReference>
<keyword evidence="4 7" id="KW-0238">DNA-binding</keyword>
<evidence type="ECO:0000256" key="7">
    <source>
        <dbReference type="PROSITE-ProRule" id="PRU01091"/>
    </source>
</evidence>